<accession>A0A507FNS5</accession>
<protein>
    <submittedName>
        <fullName evidence="3">Uncharacterized protein</fullName>
    </submittedName>
</protein>
<evidence type="ECO:0000313" key="3">
    <source>
        <dbReference type="EMBL" id="TPX78091.1"/>
    </source>
</evidence>
<organism evidence="3 4">
    <name type="scientific">Chytriomyces confervae</name>
    <dbReference type="NCBI Taxonomy" id="246404"/>
    <lineage>
        <taxon>Eukaryota</taxon>
        <taxon>Fungi</taxon>
        <taxon>Fungi incertae sedis</taxon>
        <taxon>Chytridiomycota</taxon>
        <taxon>Chytridiomycota incertae sedis</taxon>
        <taxon>Chytridiomycetes</taxon>
        <taxon>Chytridiales</taxon>
        <taxon>Chytriomycetaceae</taxon>
        <taxon>Chytriomyces</taxon>
    </lineage>
</organism>
<dbReference type="EMBL" id="QEAP01000008">
    <property type="protein sequence ID" value="TPX78091.1"/>
    <property type="molecule type" value="Genomic_DNA"/>
</dbReference>
<feature type="compositionally biased region" description="Low complexity" evidence="2">
    <location>
        <begin position="189"/>
        <end position="198"/>
    </location>
</feature>
<evidence type="ECO:0000256" key="1">
    <source>
        <dbReference type="SAM" id="Coils"/>
    </source>
</evidence>
<feature type="coiled-coil region" evidence="1">
    <location>
        <begin position="97"/>
        <end position="138"/>
    </location>
</feature>
<name>A0A507FNS5_9FUNG</name>
<sequence>MVFQKVRSCLLSGYRFTLVSELLFLEFRVSPTTASATTTDIFPAGMSQDELLHALTRIHKDIHSISATLTTQSQLLSTSTDPRSILPEDSLVTATSLQHLQTIIAEKASRIVNLERQVSQLETLNRKHLGQIAELEAQVAFHTRKRGTVSTPTGFTPSPLAYGRVFSEPSNASQSHFFSNNNNSGTSSPTFIPSILSNLPPPLRYPSPDQTTPSATSNSVHEAGFSSDSSASGASGTASPPKAFNILTHRPTRINSAPVTSTVTNSPKPVLSNHTALIQSPTIKPAVAQQASTDIRQIADKAIHSFQNAQDSMKEYSRTGYEHIGYYAAFPDAPFEFPAEGSTSVVPLIQMDPFLNNYKCMDLVNMYRRANPCLADLETFYGTRWRQGRFHFWYRVNGLVKAIEQEVEKYMGLDGVAEAYEDEVEGEKALVLVQTEFCEVLDSVGTTFALATSVMRDARFLERQIEFVGAPDKRFTVRMERGASGLPSPKRARKM</sequence>
<feature type="region of interest" description="Disordered" evidence="2">
    <location>
        <begin position="189"/>
        <end position="244"/>
    </location>
</feature>
<feature type="compositionally biased region" description="Low complexity" evidence="2">
    <location>
        <begin position="223"/>
        <end position="239"/>
    </location>
</feature>
<dbReference type="OrthoDB" id="2132728at2759"/>
<evidence type="ECO:0000256" key="2">
    <source>
        <dbReference type="SAM" id="MobiDB-lite"/>
    </source>
</evidence>
<comment type="caution">
    <text evidence="3">The sequence shown here is derived from an EMBL/GenBank/DDBJ whole genome shotgun (WGS) entry which is preliminary data.</text>
</comment>
<dbReference type="AlphaFoldDB" id="A0A507FNS5"/>
<keyword evidence="1" id="KW-0175">Coiled coil</keyword>
<feature type="compositionally biased region" description="Polar residues" evidence="2">
    <location>
        <begin position="208"/>
        <end position="220"/>
    </location>
</feature>
<keyword evidence="4" id="KW-1185">Reference proteome</keyword>
<proteinExistence type="predicted"/>
<reference evidence="3 4" key="1">
    <citation type="journal article" date="2019" name="Sci. Rep.">
        <title>Comparative genomics of chytrid fungi reveal insights into the obligate biotrophic and pathogenic lifestyle of Synchytrium endobioticum.</title>
        <authorList>
            <person name="van de Vossenberg B.T.L.H."/>
            <person name="Warris S."/>
            <person name="Nguyen H.D.T."/>
            <person name="van Gent-Pelzer M.P.E."/>
            <person name="Joly D.L."/>
            <person name="van de Geest H.C."/>
            <person name="Bonants P.J.M."/>
            <person name="Smith D.S."/>
            <person name="Levesque C.A."/>
            <person name="van der Lee T.A.J."/>
        </authorList>
    </citation>
    <scope>NUCLEOTIDE SEQUENCE [LARGE SCALE GENOMIC DNA]</scope>
    <source>
        <strain evidence="3 4">CBS 675.73</strain>
    </source>
</reference>
<dbReference type="Proteomes" id="UP000320333">
    <property type="component" value="Unassembled WGS sequence"/>
</dbReference>
<evidence type="ECO:0000313" key="4">
    <source>
        <dbReference type="Proteomes" id="UP000320333"/>
    </source>
</evidence>
<gene>
    <name evidence="3" type="ORF">CcCBS67573_g00605</name>
</gene>